<sequence>MPFPDKPVAHLLGSGGPVHALAYSASPGTYVLAGSSDRSVRLYNPQPSAANHHPSSSHLSKKGVSPVIPEGRLIQTYSAHGYEVLSLSVSPTRALCVRGR</sequence>
<name>A0ACC1NIA2_9PEZI</name>
<keyword evidence="2" id="KW-1185">Reference proteome</keyword>
<organism evidence="1 2">
    <name type="scientific">Xylaria curta</name>
    <dbReference type="NCBI Taxonomy" id="42375"/>
    <lineage>
        <taxon>Eukaryota</taxon>
        <taxon>Fungi</taxon>
        <taxon>Dikarya</taxon>
        <taxon>Ascomycota</taxon>
        <taxon>Pezizomycotina</taxon>
        <taxon>Sordariomycetes</taxon>
        <taxon>Xylariomycetidae</taxon>
        <taxon>Xylariales</taxon>
        <taxon>Xylariaceae</taxon>
        <taxon>Xylaria</taxon>
    </lineage>
</organism>
<proteinExistence type="predicted"/>
<protein>
    <submittedName>
        <fullName evidence="1">Uncharacterized protein</fullName>
    </submittedName>
</protein>
<dbReference type="Proteomes" id="UP001143856">
    <property type="component" value="Unassembled WGS sequence"/>
</dbReference>
<evidence type="ECO:0000313" key="2">
    <source>
        <dbReference type="Proteomes" id="UP001143856"/>
    </source>
</evidence>
<gene>
    <name evidence="1" type="ORF">NUW58_g7307</name>
</gene>
<comment type="caution">
    <text evidence="1">The sequence shown here is derived from an EMBL/GenBank/DDBJ whole genome shotgun (WGS) entry which is preliminary data.</text>
</comment>
<evidence type="ECO:0000313" key="1">
    <source>
        <dbReference type="EMBL" id="KAJ2979040.1"/>
    </source>
</evidence>
<accession>A0ACC1NIA2</accession>
<dbReference type="EMBL" id="JAPDGR010001864">
    <property type="protein sequence ID" value="KAJ2979040.1"/>
    <property type="molecule type" value="Genomic_DNA"/>
</dbReference>
<reference evidence="1" key="1">
    <citation type="submission" date="2022-10" db="EMBL/GenBank/DDBJ databases">
        <title>Genome Sequence of Xylaria curta.</title>
        <authorList>
            <person name="Buettner E."/>
        </authorList>
    </citation>
    <scope>NUCLEOTIDE SEQUENCE</scope>
    <source>
        <strain evidence="1">Babe10</strain>
    </source>
</reference>